<protein>
    <submittedName>
        <fullName evidence="2">Quinol monooxygenase YgiN</fullName>
    </submittedName>
</protein>
<evidence type="ECO:0000259" key="1">
    <source>
        <dbReference type="PROSITE" id="PS51725"/>
    </source>
</evidence>
<gene>
    <name evidence="2" type="ORF">J2X04_001325</name>
</gene>
<sequence length="102" mass="11591">MDPISKVAFFAAKRGEETRLGLQLMALVSPSRNEPGNLRYEVFQDTGDDGLWIVVEDWRSAQDFDFHMATDYVQAFLGRVPALCDGEPDIRSYLKRSSTDCR</sequence>
<dbReference type="EMBL" id="JAVDVW010000001">
    <property type="protein sequence ID" value="MDR7098978.1"/>
    <property type="molecule type" value="Genomic_DNA"/>
</dbReference>
<dbReference type="GO" id="GO:0004497">
    <property type="term" value="F:monooxygenase activity"/>
    <property type="evidence" value="ECO:0007669"/>
    <property type="project" value="UniProtKB-KW"/>
</dbReference>
<comment type="caution">
    <text evidence="2">The sequence shown here is derived from an EMBL/GenBank/DDBJ whole genome shotgun (WGS) entry which is preliminary data.</text>
</comment>
<dbReference type="SUPFAM" id="SSF54909">
    <property type="entry name" value="Dimeric alpha+beta barrel"/>
    <property type="match status" value="1"/>
</dbReference>
<dbReference type="InterPro" id="IPR011008">
    <property type="entry name" value="Dimeric_a/b-barrel"/>
</dbReference>
<dbReference type="Gene3D" id="3.30.70.100">
    <property type="match status" value="1"/>
</dbReference>
<feature type="domain" description="ABM" evidence="1">
    <location>
        <begin position="4"/>
        <end position="94"/>
    </location>
</feature>
<keyword evidence="2" id="KW-0560">Oxidoreductase</keyword>
<name>A0ABU1VNZ5_9GAMM</name>
<dbReference type="Proteomes" id="UP001267878">
    <property type="component" value="Unassembled WGS sequence"/>
</dbReference>
<organism evidence="2 3">
    <name type="scientific">Agrilutibacter niabensis</name>
    <dbReference type="NCBI Taxonomy" id="380628"/>
    <lineage>
        <taxon>Bacteria</taxon>
        <taxon>Pseudomonadati</taxon>
        <taxon>Pseudomonadota</taxon>
        <taxon>Gammaproteobacteria</taxon>
        <taxon>Lysobacterales</taxon>
        <taxon>Lysobacteraceae</taxon>
        <taxon>Agrilutibacter</taxon>
    </lineage>
</organism>
<accession>A0ABU1VNZ5</accession>
<reference evidence="2 3" key="1">
    <citation type="submission" date="2023-07" db="EMBL/GenBank/DDBJ databases">
        <title>Sorghum-associated microbial communities from plants grown in Nebraska, USA.</title>
        <authorList>
            <person name="Schachtman D."/>
        </authorList>
    </citation>
    <scope>NUCLEOTIDE SEQUENCE [LARGE SCALE GENOMIC DNA]</scope>
    <source>
        <strain evidence="2 3">BE187</strain>
    </source>
</reference>
<evidence type="ECO:0000313" key="3">
    <source>
        <dbReference type="Proteomes" id="UP001267878"/>
    </source>
</evidence>
<dbReference type="RefSeq" id="WP_310053110.1">
    <property type="nucleotide sequence ID" value="NZ_JAVDVW010000001.1"/>
</dbReference>
<dbReference type="InterPro" id="IPR007138">
    <property type="entry name" value="ABM_dom"/>
</dbReference>
<proteinExistence type="predicted"/>
<keyword evidence="2" id="KW-0503">Monooxygenase</keyword>
<dbReference type="PROSITE" id="PS51725">
    <property type="entry name" value="ABM"/>
    <property type="match status" value="1"/>
</dbReference>
<dbReference type="PANTHER" id="PTHR33336:SF3">
    <property type="entry name" value="ABM DOMAIN-CONTAINING PROTEIN"/>
    <property type="match status" value="1"/>
</dbReference>
<dbReference type="Pfam" id="PF03992">
    <property type="entry name" value="ABM"/>
    <property type="match status" value="1"/>
</dbReference>
<keyword evidence="3" id="KW-1185">Reference proteome</keyword>
<evidence type="ECO:0000313" key="2">
    <source>
        <dbReference type="EMBL" id="MDR7098978.1"/>
    </source>
</evidence>
<dbReference type="PANTHER" id="PTHR33336">
    <property type="entry name" value="QUINOL MONOOXYGENASE YGIN-RELATED"/>
    <property type="match status" value="1"/>
</dbReference>
<dbReference type="InterPro" id="IPR050744">
    <property type="entry name" value="AI-2_Isomerase_LsrG"/>
</dbReference>